<comment type="similarity">
    <text evidence="2">Belongs to the bacterial solute-binding protein 1 family.</text>
</comment>
<proteinExistence type="inferred from homology"/>
<name>A0A2I7K9Y6_9RHOB</name>
<dbReference type="Pfam" id="PF13416">
    <property type="entry name" value="SBP_bac_8"/>
    <property type="match status" value="1"/>
</dbReference>
<keyword evidence="3" id="KW-0813">Transport</keyword>
<protein>
    <submittedName>
        <fullName evidence="6">Putative spermidine/putrescine-binding periplasmic protein</fullName>
    </submittedName>
</protein>
<evidence type="ECO:0000313" key="7">
    <source>
        <dbReference type="Proteomes" id="UP000236447"/>
    </source>
</evidence>
<evidence type="ECO:0000256" key="4">
    <source>
        <dbReference type="ARBA" id="ARBA00022729"/>
    </source>
</evidence>
<dbReference type="PANTHER" id="PTHR30006">
    <property type="entry name" value="THIAMINE-BINDING PERIPLASMIC PROTEIN-RELATED"/>
    <property type="match status" value="1"/>
</dbReference>
<dbReference type="InterPro" id="IPR006059">
    <property type="entry name" value="SBP"/>
</dbReference>
<dbReference type="EMBL" id="CP010725">
    <property type="protein sequence ID" value="AUQ99412.1"/>
    <property type="molecule type" value="Genomic_DNA"/>
</dbReference>
<evidence type="ECO:0000256" key="5">
    <source>
        <dbReference type="ARBA" id="ARBA00022764"/>
    </source>
</evidence>
<dbReference type="GO" id="GO:0030976">
    <property type="term" value="F:thiamine pyrophosphate binding"/>
    <property type="evidence" value="ECO:0007669"/>
    <property type="project" value="TreeGrafter"/>
</dbReference>
<evidence type="ECO:0000313" key="6">
    <source>
        <dbReference type="EMBL" id="AUQ99412.1"/>
    </source>
</evidence>
<sequence length="367" mass="40034">MSNFQRDCCELLAERFRSGKLDRRGFLTGLVALGAATMAAPGARAAGQELVVVNWGGDAIDAYSAAFAEAYEAATGNKLKIDGSGPLEGSMKTQFESNSVRWDVCDAEPYSAIRLGREGMMEKIDYSIVDRSKIEPGFDGEFYVPSYFYSIVIAYDAARFGDDAPSTWADFWNVAKYPGKRTLYKWMTGVLEAALLADGVAPAKLYPLDVDRALAKIEVLKPHIVSFWSSGAESQQLLRDGEASMGLLWHTRANLTKQDTEGEVDWTFDQGLVSPSGWTVIKGNPAGLKAAMEFIALAQNPDNQMTLLNELGNGPANPAAHALVSEEMKPVDASSKENLERQIALQAEWYADHYGTALDKYLALVSS</sequence>
<dbReference type="Proteomes" id="UP000236447">
    <property type="component" value="Chromosome"/>
</dbReference>
<dbReference type="InterPro" id="IPR006311">
    <property type="entry name" value="TAT_signal"/>
</dbReference>
<dbReference type="Gene3D" id="3.40.190.10">
    <property type="entry name" value="Periplasmic binding protein-like II"/>
    <property type="match status" value="2"/>
</dbReference>
<evidence type="ECO:0000256" key="3">
    <source>
        <dbReference type="ARBA" id="ARBA00022448"/>
    </source>
</evidence>
<keyword evidence="5" id="KW-0574">Periplasm</keyword>
<dbReference type="AlphaFoldDB" id="A0A2I7K9Y6"/>
<comment type="subcellular location">
    <subcellularLocation>
        <location evidence="1">Periplasm</location>
    </subcellularLocation>
</comment>
<gene>
    <name evidence="6" type="ORF">PhaeoP88_02044</name>
</gene>
<reference evidence="6 7" key="1">
    <citation type="journal article" date="2017" name="Front. Microbiol.">
        <title>Phaeobacter piscinae sp. nov., a species of the Roseobacter group and potential aquaculture probiont.</title>
        <authorList>
            <person name="Sonnenschein E.C."/>
            <person name="Phippen C.B.W."/>
            <person name="Nielsen K.F."/>
            <person name="Mateiu R.V."/>
            <person name="Melchiorsen J."/>
            <person name="Gram L."/>
            <person name="Overmann J."/>
            <person name="Freese H.M."/>
        </authorList>
    </citation>
    <scope>NUCLEOTIDE SEQUENCE [LARGE SCALE GENOMIC DNA]</scope>
    <source>
        <strain evidence="6 7">P88</strain>
    </source>
</reference>
<reference evidence="6 7" key="2">
    <citation type="journal article" date="2017" name="Genome Biol. Evol.">
        <title>Trajectories and Drivers of Genome Evolution in Surface-Associated Marine Phaeobacter.</title>
        <authorList>
            <person name="Freese H.M."/>
            <person name="Sikorski J."/>
            <person name="Bunk B."/>
            <person name="Scheuner C."/>
            <person name="Meier-Kolthoff J.P."/>
            <person name="Sproer C."/>
            <person name="Gram L."/>
            <person name="Overmann J."/>
        </authorList>
    </citation>
    <scope>NUCLEOTIDE SEQUENCE [LARGE SCALE GENOMIC DNA]</scope>
    <source>
        <strain evidence="6 7">P88</strain>
    </source>
</reference>
<dbReference type="RefSeq" id="WP_102883646.1">
    <property type="nucleotide sequence ID" value="NZ_CP010725.1"/>
</dbReference>
<dbReference type="CDD" id="cd13589">
    <property type="entry name" value="PBP2_polyamine_RpCGA009"/>
    <property type="match status" value="1"/>
</dbReference>
<dbReference type="GO" id="GO:0015888">
    <property type="term" value="P:thiamine transport"/>
    <property type="evidence" value="ECO:0007669"/>
    <property type="project" value="TreeGrafter"/>
</dbReference>
<dbReference type="PANTHER" id="PTHR30006:SF3">
    <property type="entry name" value="THIAMINE-BINDING PERIPLASMIC PROTEIN"/>
    <property type="match status" value="1"/>
</dbReference>
<organism evidence="6 7">
    <name type="scientific">Phaeobacter inhibens</name>
    <dbReference type="NCBI Taxonomy" id="221822"/>
    <lineage>
        <taxon>Bacteria</taxon>
        <taxon>Pseudomonadati</taxon>
        <taxon>Pseudomonadota</taxon>
        <taxon>Alphaproteobacteria</taxon>
        <taxon>Rhodobacterales</taxon>
        <taxon>Roseobacteraceae</taxon>
        <taxon>Phaeobacter</taxon>
    </lineage>
</organism>
<evidence type="ECO:0000256" key="2">
    <source>
        <dbReference type="ARBA" id="ARBA00008520"/>
    </source>
</evidence>
<dbReference type="SUPFAM" id="SSF53850">
    <property type="entry name" value="Periplasmic binding protein-like II"/>
    <property type="match status" value="1"/>
</dbReference>
<dbReference type="GO" id="GO:0030975">
    <property type="term" value="F:thiamine binding"/>
    <property type="evidence" value="ECO:0007669"/>
    <property type="project" value="TreeGrafter"/>
</dbReference>
<dbReference type="PROSITE" id="PS51318">
    <property type="entry name" value="TAT"/>
    <property type="match status" value="1"/>
</dbReference>
<accession>A0A2I7K9Y6</accession>
<dbReference type="GO" id="GO:0030288">
    <property type="term" value="C:outer membrane-bounded periplasmic space"/>
    <property type="evidence" value="ECO:0007669"/>
    <property type="project" value="TreeGrafter"/>
</dbReference>
<keyword evidence="4" id="KW-0732">Signal</keyword>
<evidence type="ECO:0000256" key="1">
    <source>
        <dbReference type="ARBA" id="ARBA00004418"/>
    </source>
</evidence>